<feature type="domain" description="Glutamine amidotransferase" evidence="2">
    <location>
        <begin position="10"/>
        <end position="195"/>
    </location>
</feature>
<reference evidence="3 4" key="1">
    <citation type="submission" date="2018-03" db="EMBL/GenBank/DDBJ databases">
        <title>Bacteriophage NCPPB3778 and a type I-E CRISPR drive the evolution of the US Biological Select Agent, Rathayibacter toxicus.</title>
        <authorList>
            <person name="Davis E.W.II."/>
            <person name="Tabima J.F."/>
            <person name="Weisberg A.J."/>
            <person name="Dantas Lopes L."/>
            <person name="Wiseman M.S."/>
            <person name="Wiseman M.S."/>
            <person name="Pupko T."/>
            <person name="Belcher M.S."/>
            <person name="Sechler A.J."/>
            <person name="Tancos M.A."/>
            <person name="Schroeder B.K."/>
            <person name="Murray T.D."/>
            <person name="Luster D.G."/>
            <person name="Schneider W.L."/>
            <person name="Rogers E."/>
            <person name="Andreote F.D."/>
            <person name="Grunwald N.J."/>
            <person name="Putnam M.L."/>
            <person name="Chang J.H."/>
        </authorList>
    </citation>
    <scope>NUCLEOTIDE SEQUENCE [LARGE SCALE GENOMIC DNA]</scope>
    <source>
        <strain evidence="3 4">NCCPB 2253</strain>
    </source>
</reference>
<dbReference type="EC" id="2.6.1.85" evidence="3"/>
<gene>
    <name evidence="3" type="ORF">C7V51_12425</name>
</gene>
<accession>A0AAD1EMW0</accession>
<evidence type="ECO:0000313" key="3">
    <source>
        <dbReference type="EMBL" id="AZZ56592.1"/>
    </source>
</evidence>
<keyword evidence="1" id="KW-0315">Glutamine amidotransferase</keyword>
<dbReference type="PRINTS" id="PR00096">
    <property type="entry name" value="GATASE"/>
</dbReference>
<dbReference type="GO" id="GO:0004049">
    <property type="term" value="F:anthranilate synthase activity"/>
    <property type="evidence" value="ECO:0007669"/>
    <property type="project" value="TreeGrafter"/>
</dbReference>
<keyword evidence="3" id="KW-0808">Transferase</keyword>
<dbReference type="SUPFAM" id="SSF52317">
    <property type="entry name" value="Class I glutamine amidotransferase-like"/>
    <property type="match status" value="1"/>
</dbReference>
<dbReference type="RefSeq" id="WP_104265780.1">
    <property type="nucleotide sequence ID" value="NZ_CP028130.1"/>
</dbReference>
<dbReference type="GO" id="GO:0005829">
    <property type="term" value="C:cytosol"/>
    <property type="evidence" value="ECO:0007669"/>
    <property type="project" value="TreeGrafter"/>
</dbReference>
<evidence type="ECO:0000259" key="2">
    <source>
        <dbReference type="Pfam" id="PF00117"/>
    </source>
</evidence>
<dbReference type="KEGG" id="ria:C7V51_12425"/>
<evidence type="ECO:0000256" key="1">
    <source>
        <dbReference type="ARBA" id="ARBA00022962"/>
    </source>
</evidence>
<dbReference type="GO" id="GO:0046820">
    <property type="term" value="F:4-amino-4-deoxychorismate synthase activity"/>
    <property type="evidence" value="ECO:0007669"/>
    <property type="project" value="UniProtKB-EC"/>
</dbReference>
<dbReference type="PRINTS" id="PR00099">
    <property type="entry name" value="CPSGATASE"/>
</dbReference>
<keyword evidence="3" id="KW-0032">Aminotransferase</keyword>
<dbReference type="NCBIfam" id="TIGR00566">
    <property type="entry name" value="trpG_papA"/>
    <property type="match status" value="1"/>
</dbReference>
<dbReference type="FunFam" id="3.40.50.880:FF:000003">
    <property type="entry name" value="Anthranilate synthase component II"/>
    <property type="match status" value="1"/>
</dbReference>
<sequence>MTEGVAPRILVVDHHDSFVFTLVSYLRELGAEVEVVEATDLGDDQVSELMARAEGILISPGPGHPQDVPASSVLVRQALALSRPVLGVCLGHQILAHALGAYVAAAPELMHGRTSRVLHDGDPLFAGIASGFAAMRYHSLAVDTESLPRELEVIATTEEGVVMAVRHRDAPLVGVQFHPESVLTEGGHRLLGNWLTTM</sequence>
<dbReference type="InterPro" id="IPR050472">
    <property type="entry name" value="Anth_synth/Amidotransfase"/>
</dbReference>
<proteinExistence type="predicted"/>
<dbReference type="Pfam" id="PF00117">
    <property type="entry name" value="GATase"/>
    <property type="match status" value="1"/>
</dbReference>
<dbReference type="CDD" id="cd01743">
    <property type="entry name" value="GATase1_Anthranilate_Synthase"/>
    <property type="match status" value="1"/>
</dbReference>
<dbReference type="PRINTS" id="PR00097">
    <property type="entry name" value="ANTSNTHASEII"/>
</dbReference>
<dbReference type="AlphaFoldDB" id="A0AAD1EMW0"/>
<name>A0AAD1EMW0_9MICO</name>
<dbReference type="InterPro" id="IPR006221">
    <property type="entry name" value="TrpG/PapA_dom"/>
</dbReference>
<dbReference type="PANTHER" id="PTHR43418:SF4">
    <property type="entry name" value="MULTIFUNCTIONAL TRYPTOPHAN BIOSYNTHESIS PROTEIN"/>
    <property type="match status" value="1"/>
</dbReference>
<dbReference type="Gene3D" id="3.40.50.880">
    <property type="match status" value="1"/>
</dbReference>
<dbReference type="Proteomes" id="UP000283946">
    <property type="component" value="Chromosome"/>
</dbReference>
<dbReference type="PANTHER" id="PTHR43418">
    <property type="entry name" value="MULTIFUNCTIONAL TRYPTOPHAN BIOSYNTHESIS PROTEIN-RELATED"/>
    <property type="match status" value="1"/>
</dbReference>
<dbReference type="EMBL" id="CP028130">
    <property type="protein sequence ID" value="AZZ56592.1"/>
    <property type="molecule type" value="Genomic_DNA"/>
</dbReference>
<dbReference type="InterPro" id="IPR029062">
    <property type="entry name" value="Class_I_gatase-like"/>
</dbReference>
<dbReference type="PROSITE" id="PS51273">
    <property type="entry name" value="GATASE_TYPE_1"/>
    <property type="match status" value="1"/>
</dbReference>
<organism evidence="3 4">
    <name type="scientific">Rathayibacter iranicus</name>
    <dbReference type="NCBI Taxonomy" id="59737"/>
    <lineage>
        <taxon>Bacteria</taxon>
        <taxon>Bacillati</taxon>
        <taxon>Actinomycetota</taxon>
        <taxon>Actinomycetes</taxon>
        <taxon>Micrococcales</taxon>
        <taxon>Microbacteriaceae</taxon>
        <taxon>Rathayibacter</taxon>
    </lineage>
</organism>
<dbReference type="GO" id="GO:0000162">
    <property type="term" value="P:L-tryptophan biosynthetic process"/>
    <property type="evidence" value="ECO:0007669"/>
    <property type="project" value="TreeGrafter"/>
</dbReference>
<protein>
    <submittedName>
        <fullName evidence="3">Aminodeoxychorismate/anthranilate synthase component II</fullName>
        <ecNumber evidence="3">2.6.1.85</ecNumber>
    </submittedName>
</protein>
<evidence type="ECO:0000313" key="4">
    <source>
        <dbReference type="Proteomes" id="UP000283946"/>
    </source>
</evidence>
<dbReference type="InterPro" id="IPR017926">
    <property type="entry name" value="GATASE"/>
</dbReference>